<dbReference type="Proteomes" id="UP000199306">
    <property type="component" value="Unassembled WGS sequence"/>
</dbReference>
<dbReference type="OrthoDB" id="981163at2"/>
<protein>
    <submittedName>
        <fullName evidence="1">Uncharacterized protein</fullName>
    </submittedName>
</protein>
<name>A0A1I5YQ65_9BACT</name>
<gene>
    <name evidence="1" type="ORF">SAMN04515674_12072</name>
</gene>
<dbReference type="EMBL" id="FOXH01000020">
    <property type="protein sequence ID" value="SFQ46282.1"/>
    <property type="molecule type" value="Genomic_DNA"/>
</dbReference>
<accession>A0A1I5YQ65</accession>
<evidence type="ECO:0000313" key="2">
    <source>
        <dbReference type="Proteomes" id="UP000199306"/>
    </source>
</evidence>
<evidence type="ECO:0000313" key="1">
    <source>
        <dbReference type="EMBL" id="SFQ46282.1"/>
    </source>
</evidence>
<keyword evidence="2" id="KW-1185">Reference proteome</keyword>
<dbReference type="RefSeq" id="WP_092019642.1">
    <property type="nucleotide sequence ID" value="NZ_FOXH01000020.1"/>
</dbReference>
<proteinExistence type="predicted"/>
<organism evidence="1 2">
    <name type="scientific">Pseudarcicella hirudinis</name>
    <dbReference type="NCBI Taxonomy" id="1079859"/>
    <lineage>
        <taxon>Bacteria</taxon>
        <taxon>Pseudomonadati</taxon>
        <taxon>Bacteroidota</taxon>
        <taxon>Cytophagia</taxon>
        <taxon>Cytophagales</taxon>
        <taxon>Flectobacillaceae</taxon>
        <taxon>Pseudarcicella</taxon>
    </lineage>
</organism>
<reference evidence="1 2" key="1">
    <citation type="submission" date="2016-10" db="EMBL/GenBank/DDBJ databases">
        <authorList>
            <person name="de Groot N.N."/>
        </authorList>
    </citation>
    <scope>NUCLEOTIDE SEQUENCE [LARGE SCALE GENOMIC DNA]</scope>
    <source>
        <strain evidence="2">E92,LMG 26720,CCM 7988</strain>
    </source>
</reference>
<dbReference type="AlphaFoldDB" id="A0A1I5YQ65"/>
<sequence>MANPLTLYVPIKQDPLTQAAAQAAYESFVDSVKAGLDASNILHYARVALVPNPSGEGILGILLITTFDGEMNPYLKFFWQNEGTRKAFAGIAAIALNPPSPPVTDLTGFENFINENNLNKRSKDLYKGYTQSVLQIKAAFPPK</sequence>